<dbReference type="RefSeq" id="WP_083074730.1">
    <property type="nucleotide sequence ID" value="NZ_AP022615.1"/>
</dbReference>
<comment type="caution">
    <text evidence="1">The sequence shown here is derived from an EMBL/GenBank/DDBJ whole genome shotgun (WGS) entry which is preliminary data.</text>
</comment>
<accession>A0A1X0DJD3</accession>
<name>A0A1X0DJD3_MYCHE</name>
<keyword evidence="2" id="KW-1185">Reference proteome</keyword>
<dbReference type="EMBL" id="MVHR01000020">
    <property type="protein sequence ID" value="ORA72498.1"/>
    <property type="molecule type" value="Genomic_DNA"/>
</dbReference>
<dbReference type="STRING" id="53376.BST25_14790"/>
<dbReference type="OrthoDB" id="9554348at2"/>
<proteinExistence type="predicted"/>
<protein>
    <submittedName>
        <fullName evidence="1">Uncharacterized protein</fullName>
    </submittedName>
</protein>
<gene>
    <name evidence="1" type="ORF">BST25_14790</name>
</gene>
<evidence type="ECO:0000313" key="2">
    <source>
        <dbReference type="Proteomes" id="UP000192566"/>
    </source>
</evidence>
<reference evidence="1 2" key="1">
    <citation type="submission" date="2017-02" db="EMBL/GenBank/DDBJ databases">
        <title>The new phylogeny of genus Mycobacterium.</title>
        <authorList>
            <person name="Tortoli E."/>
            <person name="Trovato A."/>
            <person name="Cirillo D.M."/>
        </authorList>
    </citation>
    <scope>NUCLEOTIDE SEQUENCE [LARGE SCALE GENOMIC DNA]</scope>
    <source>
        <strain evidence="1 2">DSM 44471</strain>
    </source>
</reference>
<evidence type="ECO:0000313" key="1">
    <source>
        <dbReference type="EMBL" id="ORA72498.1"/>
    </source>
</evidence>
<dbReference type="AlphaFoldDB" id="A0A1X0DJD3"/>
<dbReference type="Proteomes" id="UP000192566">
    <property type="component" value="Unassembled WGS sequence"/>
</dbReference>
<sequence length="152" mass="16748">MSTALRSISINRTALSPNRIAIFVVVAGYLFVNARMQNDFFAGRDIFAKYQVATSPETALHIAQEAYFAKTSFLLILIILQAFSVPFGLALGLSFVAYAVEMVVFFGFNTSTTLYLVGGIVVLASYFVKWPQPGVTSSRSAATRSRFHRSTR</sequence>
<organism evidence="1 2">
    <name type="scientific">Mycobacterium heidelbergense</name>
    <dbReference type="NCBI Taxonomy" id="53376"/>
    <lineage>
        <taxon>Bacteria</taxon>
        <taxon>Bacillati</taxon>
        <taxon>Actinomycetota</taxon>
        <taxon>Actinomycetes</taxon>
        <taxon>Mycobacteriales</taxon>
        <taxon>Mycobacteriaceae</taxon>
        <taxon>Mycobacterium</taxon>
        <taxon>Mycobacterium simiae complex</taxon>
    </lineage>
</organism>